<reference evidence="2 3" key="1">
    <citation type="journal article" date="2024" name="Science">
        <title>Giant polyketide synthase enzymes in the biosynthesis of giant marine polyether toxins.</title>
        <authorList>
            <person name="Fallon T.R."/>
            <person name="Shende V.V."/>
            <person name="Wierzbicki I.H."/>
            <person name="Pendleton A.L."/>
            <person name="Watervoot N.F."/>
            <person name="Auber R.P."/>
            <person name="Gonzalez D.J."/>
            <person name="Wisecaver J.H."/>
            <person name="Moore B.S."/>
        </authorList>
    </citation>
    <scope>NUCLEOTIDE SEQUENCE [LARGE SCALE GENOMIC DNA]</scope>
    <source>
        <strain evidence="2 3">12B1</strain>
    </source>
</reference>
<proteinExistence type="predicted"/>
<feature type="region of interest" description="Disordered" evidence="1">
    <location>
        <begin position="1"/>
        <end position="35"/>
    </location>
</feature>
<keyword evidence="3" id="KW-1185">Reference proteome</keyword>
<feature type="compositionally biased region" description="Basic and acidic residues" evidence="1">
    <location>
        <begin position="25"/>
        <end position="35"/>
    </location>
</feature>
<feature type="compositionally biased region" description="Basic and acidic residues" evidence="1">
    <location>
        <begin position="60"/>
        <end position="95"/>
    </location>
</feature>
<accession>A0AB34IGP5</accession>
<feature type="region of interest" description="Disordered" evidence="1">
    <location>
        <begin position="60"/>
        <end position="105"/>
    </location>
</feature>
<sequence length="105" mass="11887">MSANNQNTQFADEVSFGQVTGGASLERREDVQVDEEVKERAIKEAEPGDAVEVGEKMEDAVEGEETMKEKKVEVVVQKEENEDEKRDADGEKAEKEEEEEELVRR</sequence>
<dbReference type="EMBL" id="JBGBPQ010000025">
    <property type="protein sequence ID" value="KAL1499344.1"/>
    <property type="molecule type" value="Genomic_DNA"/>
</dbReference>
<organism evidence="2 3">
    <name type="scientific">Prymnesium parvum</name>
    <name type="common">Toxic golden alga</name>
    <dbReference type="NCBI Taxonomy" id="97485"/>
    <lineage>
        <taxon>Eukaryota</taxon>
        <taxon>Haptista</taxon>
        <taxon>Haptophyta</taxon>
        <taxon>Prymnesiophyceae</taxon>
        <taxon>Prymnesiales</taxon>
        <taxon>Prymnesiaceae</taxon>
        <taxon>Prymnesium</taxon>
    </lineage>
</organism>
<evidence type="ECO:0000313" key="2">
    <source>
        <dbReference type="EMBL" id="KAL1499344.1"/>
    </source>
</evidence>
<dbReference type="Proteomes" id="UP001515480">
    <property type="component" value="Unassembled WGS sequence"/>
</dbReference>
<evidence type="ECO:0000256" key="1">
    <source>
        <dbReference type="SAM" id="MobiDB-lite"/>
    </source>
</evidence>
<protein>
    <submittedName>
        <fullName evidence="2">Uncharacterized protein</fullName>
    </submittedName>
</protein>
<dbReference type="AlphaFoldDB" id="A0AB34IGP5"/>
<comment type="caution">
    <text evidence="2">The sequence shown here is derived from an EMBL/GenBank/DDBJ whole genome shotgun (WGS) entry which is preliminary data.</text>
</comment>
<feature type="compositionally biased region" description="Acidic residues" evidence="1">
    <location>
        <begin position="96"/>
        <end position="105"/>
    </location>
</feature>
<gene>
    <name evidence="2" type="ORF">AB1Y20_011551</name>
</gene>
<evidence type="ECO:0000313" key="3">
    <source>
        <dbReference type="Proteomes" id="UP001515480"/>
    </source>
</evidence>
<feature type="compositionally biased region" description="Polar residues" evidence="1">
    <location>
        <begin position="1"/>
        <end position="10"/>
    </location>
</feature>
<name>A0AB34IGP5_PRYPA</name>